<reference evidence="6 7" key="1">
    <citation type="submission" date="2020-02" db="EMBL/GenBank/DDBJ databases">
        <title>complete genome sequence of Rhodobacteraceae bacterium.</title>
        <authorList>
            <person name="Park J."/>
            <person name="Kim Y.-S."/>
            <person name="Kim K.-H."/>
        </authorList>
    </citation>
    <scope>NUCLEOTIDE SEQUENCE [LARGE SCALE GENOMIC DNA]</scope>
    <source>
        <strain evidence="6 7">RR4-56</strain>
    </source>
</reference>
<dbReference type="Gene3D" id="2.160.20.10">
    <property type="entry name" value="Single-stranded right-handed beta-helix, Pectin lyase-like"/>
    <property type="match status" value="1"/>
</dbReference>
<dbReference type="SUPFAM" id="SSF51126">
    <property type="entry name" value="Pectin lyase-like"/>
    <property type="match status" value="1"/>
</dbReference>
<gene>
    <name evidence="6" type="ORF">G5B40_08920</name>
</gene>
<name>A0A7L5BZ82_9RHOB</name>
<dbReference type="GO" id="GO:0005576">
    <property type="term" value="C:extracellular region"/>
    <property type="evidence" value="ECO:0007669"/>
    <property type="project" value="UniProtKB-SubCell"/>
</dbReference>
<evidence type="ECO:0000256" key="4">
    <source>
        <dbReference type="SAM" id="MobiDB-lite"/>
    </source>
</evidence>
<evidence type="ECO:0000256" key="2">
    <source>
        <dbReference type="ARBA" id="ARBA00004613"/>
    </source>
</evidence>
<dbReference type="SUPFAM" id="SSF51120">
    <property type="entry name" value="beta-Roll"/>
    <property type="match status" value="2"/>
</dbReference>
<dbReference type="PANTHER" id="PTHR38340:SF1">
    <property type="entry name" value="S-LAYER PROTEIN"/>
    <property type="match status" value="1"/>
</dbReference>
<dbReference type="GO" id="GO:0005509">
    <property type="term" value="F:calcium ion binding"/>
    <property type="evidence" value="ECO:0007669"/>
    <property type="project" value="InterPro"/>
</dbReference>
<accession>A0A7L5BZ82</accession>
<dbReference type="Proteomes" id="UP000503336">
    <property type="component" value="Chromosome"/>
</dbReference>
<dbReference type="AlphaFoldDB" id="A0A7L5BZ82"/>
<dbReference type="KEGG" id="hdh:G5B40_08920"/>
<dbReference type="InterPro" id="IPR011050">
    <property type="entry name" value="Pectin_lyase_fold/virulence"/>
</dbReference>
<proteinExistence type="predicted"/>
<dbReference type="Pfam" id="PF17963">
    <property type="entry name" value="Big_9"/>
    <property type="match status" value="1"/>
</dbReference>
<comment type="subcellular location">
    <subcellularLocation>
        <location evidence="2">Secreted</location>
    </subcellularLocation>
</comment>
<keyword evidence="7" id="KW-1185">Reference proteome</keyword>
<dbReference type="InterPro" id="IPR050557">
    <property type="entry name" value="RTX_toxin/Mannuronan_C5-epim"/>
</dbReference>
<dbReference type="Gene3D" id="2.150.10.10">
    <property type="entry name" value="Serralysin-like metalloprotease, C-terminal"/>
    <property type="match status" value="2"/>
</dbReference>
<evidence type="ECO:0000256" key="1">
    <source>
        <dbReference type="ARBA" id="ARBA00002822"/>
    </source>
</evidence>
<sequence length="909" mass="93941">MHEHIHITNINTLHSRTHGRAGDRRTTSVTTTNRFPRREVRSGSGPERQPVGASSSVAARIPFRASADCSVTEVCEMSGVFGVLGDKAEPVLVANQNELAAALAAATGGETIALASGEYDGISMKNRDFAETVHIVSADANAPATITGVINLRAVSNVSIEGVDLIGADPLPIYSNRIWIQNCENVSVSEMTLSGAIPTTGMDPDDPAATGKEMMIGVAHEYGVSISGSSGVKLDNLDITGFNKGVKLFGGSDNEITNSEFHDLRSDGIAFGSTSDILIEGNHFHDFSPWSRAAAPGAAATGDHPDFIQFMGDAGEGGITGVTIRGNIMQQGDGGAVQAIFGHAVRPGLENEPFSDFEVSGNFIQISHVHGIALGDVVGAQIFGNVLIPAGHDYHGDANGWRPYISLSSRAFDDAPADIDIFDNVMTLGWNPEFDPTGWGADANGESGITYAENTVLEQSKAVPDHWSALEFPDPANFPDTASWIDAALGVLGAPPPAEAVDDIDTPIGAHIVGTVGDDVLNGGDGDDTLDGGGGNDLLTGGAGADRFVIANSLADDRTGLLDLDFLAGDSIVFAGATDQSPSDETVIGSLDDLFAYALSGDVRLGLAEDADMRLAIGHAGGEQIVDITFGGDERDSVHLSADLAEDAANVAAGDTAMIDVLANDDAGGGAFLSGHAESMFGSQVEIVDGQIRYTAANLPDGINFAVDTITYAVADSDGGLGFAQLKIALSDIGPVTHQGGAGDDMIAAPHGDDVIEGGGGDDTLYSRRGDDWLNGGAGDDVLTGCEGSDTLIGGDGADKFVFTGDRIDGRDLIVDLDFSEGDRLVFGHFDDDTFGAGMGFRNADGSSAGVLSVENLLALDDSAEFSLSRLGDAHLLVRMETTGGASGEIEIILDGAAATDFEALWPAA</sequence>
<feature type="region of interest" description="Disordered" evidence="4">
    <location>
        <begin position="1"/>
        <end position="29"/>
    </location>
</feature>
<dbReference type="InterPro" id="IPR012334">
    <property type="entry name" value="Pectin_lyas_fold"/>
</dbReference>
<dbReference type="InterPro" id="IPR011049">
    <property type="entry name" value="Serralysin-like_metalloprot_C"/>
</dbReference>
<comment type="function">
    <text evidence="1">Converts beta-D-mannuronic acid (M) to alpha-L-guluronic acid (G), producing a polymer with gel-forming capacity, required for the formation of the cyst coat.</text>
</comment>
<dbReference type="PROSITE" id="PS00330">
    <property type="entry name" value="HEMOLYSIN_CALCIUM"/>
    <property type="match status" value="4"/>
</dbReference>
<evidence type="ECO:0000256" key="3">
    <source>
        <dbReference type="ARBA" id="ARBA00022525"/>
    </source>
</evidence>
<dbReference type="PRINTS" id="PR00313">
    <property type="entry name" value="CABNDNGRPT"/>
</dbReference>
<dbReference type="PANTHER" id="PTHR38340">
    <property type="entry name" value="S-LAYER PROTEIN"/>
    <property type="match status" value="1"/>
</dbReference>
<organism evidence="6 7">
    <name type="scientific">Pikeienuella piscinae</name>
    <dbReference type="NCBI Taxonomy" id="2748098"/>
    <lineage>
        <taxon>Bacteria</taxon>
        <taxon>Pseudomonadati</taxon>
        <taxon>Pseudomonadota</taxon>
        <taxon>Alphaproteobacteria</taxon>
        <taxon>Rhodobacterales</taxon>
        <taxon>Paracoccaceae</taxon>
        <taxon>Pikeienuella</taxon>
    </lineage>
</organism>
<dbReference type="InterPro" id="IPR018511">
    <property type="entry name" value="Hemolysin-typ_Ca-bd_CS"/>
</dbReference>
<dbReference type="InterPro" id="IPR006626">
    <property type="entry name" value="PbH1"/>
</dbReference>
<dbReference type="RefSeq" id="WP_165097663.1">
    <property type="nucleotide sequence ID" value="NZ_CP049056.1"/>
</dbReference>
<dbReference type="SMART" id="SM00710">
    <property type="entry name" value="PbH1"/>
    <property type="match status" value="4"/>
</dbReference>
<evidence type="ECO:0000259" key="5">
    <source>
        <dbReference type="Pfam" id="PF13229"/>
    </source>
</evidence>
<evidence type="ECO:0000313" key="6">
    <source>
        <dbReference type="EMBL" id="QIE55566.1"/>
    </source>
</evidence>
<dbReference type="Pfam" id="PF00353">
    <property type="entry name" value="HemolysinCabind"/>
    <property type="match status" value="2"/>
</dbReference>
<evidence type="ECO:0000313" key="7">
    <source>
        <dbReference type="Proteomes" id="UP000503336"/>
    </source>
</evidence>
<dbReference type="Pfam" id="PF13229">
    <property type="entry name" value="Beta_helix"/>
    <property type="match status" value="1"/>
</dbReference>
<keyword evidence="3" id="KW-0964">Secreted</keyword>
<protein>
    <recommendedName>
        <fullName evidence="5">Right handed beta helix domain-containing protein</fullName>
    </recommendedName>
</protein>
<dbReference type="InterPro" id="IPR039448">
    <property type="entry name" value="Beta_helix"/>
</dbReference>
<dbReference type="InterPro" id="IPR001343">
    <property type="entry name" value="Hemolysn_Ca-bd"/>
</dbReference>
<dbReference type="EMBL" id="CP049056">
    <property type="protein sequence ID" value="QIE55566.1"/>
    <property type="molecule type" value="Genomic_DNA"/>
</dbReference>
<feature type="domain" description="Right handed beta helix" evidence="5">
    <location>
        <begin position="223"/>
        <end position="288"/>
    </location>
</feature>